<dbReference type="EMBL" id="VOHS01000043">
    <property type="protein sequence ID" value="TWV95093.1"/>
    <property type="molecule type" value="Genomic_DNA"/>
</dbReference>
<keyword evidence="2" id="KW-1185">Reference proteome</keyword>
<evidence type="ECO:0000313" key="2">
    <source>
        <dbReference type="Proteomes" id="UP000318815"/>
    </source>
</evidence>
<dbReference type="RefSeq" id="WP_146307680.1">
    <property type="nucleotide sequence ID" value="NZ_VOHS01000043.1"/>
</dbReference>
<organism evidence="1 2">
    <name type="scientific">Chitinophaga pinensis</name>
    <dbReference type="NCBI Taxonomy" id="79329"/>
    <lineage>
        <taxon>Bacteria</taxon>
        <taxon>Pseudomonadati</taxon>
        <taxon>Bacteroidota</taxon>
        <taxon>Chitinophagia</taxon>
        <taxon>Chitinophagales</taxon>
        <taxon>Chitinophagaceae</taxon>
        <taxon>Chitinophaga</taxon>
    </lineage>
</organism>
<accession>A0A5C6LL94</accession>
<protein>
    <submittedName>
        <fullName evidence="1">Uncharacterized protein</fullName>
    </submittedName>
</protein>
<reference evidence="1 2" key="1">
    <citation type="submission" date="2019-08" db="EMBL/GenBank/DDBJ databases">
        <title>Whole genome sequencing of chitin degrading bacteria Chitinophaga pinensis YS16.</title>
        <authorList>
            <person name="Singh R.P."/>
            <person name="Manchanda G."/>
            <person name="Maurya I.K."/>
            <person name="Joshi N.K."/>
            <person name="Srivastava A.K."/>
        </authorList>
    </citation>
    <scope>NUCLEOTIDE SEQUENCE [LARGE SCALE GENOMIC DNA]</scope>
    <source>
        <strain evidence="1 2">YS-16</strain>
    </source>
</reference>
<comment type="caution">
    <text evidence="1">The sequence shown here is derived from an EMBL/GenBank/DDBJ whole genome shotgun (WGS) entry which is preliminary data.</text>
</comment>
<proteinExistence type="predicted"/>
<sequence>MRFAADTKDKLPTINARLANGGYTRSKRTDFNALFGATQQLDFMTKGLSFTARVAYAGVEQYSRNLFRSADPPSYHYNPVDGSYHSIRVAITVCRPIV</sequence>
<name>A0A5C6LL94_9BACT</name>
<evidence type="ECO:0000313" key="1">
    <source>
        <dbReference type="EMBL" id="TWV95093.1"/>
    </source>
</evidence>
<dbReference type="AlphaFoldDB" id="A0A5C6LL94"/>
<gene>
    <name evidence="1" type="ORF">FEF09_25195</name>
</gene>
<dbReference type="Proteomes" id="UP000318815">
    <property type="component" value="Unassembled WGS sequence"/>
</dbReference>